<protein>
    <submittedName>
        <fullName evidence="1">TraH</fullName>
    </submittedName>
</protein>
<dbReference type="Pfam" id="PF06122">
    <property type="entry name" value="TraH"/>
    <property type="match status" value="1"/>
</dbReference>
<evidence type="ECO:0000313" key="1">
    <source>
        <dbReference type="EMBL" id="STZ74973.1"/>
    </source>
</evidence>
<sequence>MVICFLRTPVRNIQLISVTLPDVKSGCGGIDAYLGSFSFINSDQIKIMGKQILSNGLGYAFDLGLETVCPQCKSIKDYLQKLATDVNTI</sequence>
<reference evidence="1 2" key="1">
    <citation type="submission" date="2018-06" db="EMBL/GenBank/DDBJ databases">
        <authorList>
            <consortium name="Pathogen Informatics"/>
            <person name="Doyle S."/>
        </authorList>
    </citation>
    <scope>NUCLEOTIDE SEQUENCE [LARGE SCALE GENOMIC DNA]</scope>
    <source>
        <strain evidence="1 2">NCTC10313</strain>
    </source>
</reference>
<dbReference type="AlphaFoldDB" id="A0A378UDY8"/>
<dbReference type="Proteomes" id="UP000254487">
    <property type="component" value="Unassembled WGS sequence"/>
</dbReference>
<proteinExistence type="predicted"/>
<gene>
    <name evidence="1" type="ORF">NCTC10313_07157</name>
</gene>
<organism evidence="1 2">
    <name type="scientific">Klebsiella pneumoniae subsp. ozaenae</name>
    <dbReference type="NCBI Taxonomy" id="574"/>
    <lineage>
        <taxon>Bacteria</taxon>
        <taxon>Pseudomonadati</taxon>
        <taxon>Pseudomonadota</taxon>
        <taxon>Gammaproteobacteria</taxon>
        <taxon>Enterobacterales</taxon>
        <taxon>Enterobacteriaceae</taxon>
        <taxon>Klebsiella/Raoultella group</taxon>
        <taxon>Klebsiella</taxon>
        <taxon>Klebsiella pneumoniae complex</taxon>
    </lineage>
</organism>
<name>A0A378UDY8_KLEPO</name>
<dbReference type="InterPro" id="IPR010927">
    <property type="entry name" value="T4SS_TraH"/>
</dbReference>
<dbReference type="EMBL" id="UGLW01000004">
    <property type="protein sequence ID" value="STZ74973.1"/>
    <property type="molecule type" value="Genomic_DNA"/>
</dbReference>
<accession>A0A378UDY8</accession>
<evidence type="ECO:0000313" key="2">
    <source>
        <dbReference type="Proteomes" id="UP000254487"/>
    </source>
</evidence>